<evidence type="ECO:0000256" key="4">
    <source>
        <dbReference type="ARBA" id="ARBA00022692"/>
    </source>
</evidence>
<dbReference type="InterPro" id="IPR003691">
    <property type="entry name" value="FluC"/>
</dbReference>
<keyword evidence="3" id="KW-0997">Cell inner membrane</keyword>
<evidence type="ECO:0000256" key="8">
    <source>
        <dbReference type="ARBA" id="ARBA00023136"/>
    </source>
</evidence>
<evidence type="ECO:0000256" key="2">
    <source>
        <dbReference type="ARBA" id="ARBA00022475"/>
    </source>
</evidence>
<keyword evidence="7 12" id="KW-0406">Ion transport</keyword>
<dbReference type="PANTHER" id="PTHR28259:SF1">
    <property type="entry name" value="FLUORIDE EXPORT PROTEIN 1-RELATED"/>
    <property type="match status" value="1"/>
</dbReference>
<keyword evidence="14" id="KW-1185">Reference proteome</keyword>
<keyword evidence="6 12" id="KW-0915">Sodium</keyword>
<evidence type="ECO:0000256" key="5">
    <source>
        <dbReference type="ARBA" id="ARBA00022989"/>
    </source>
</evidence>
<feature type="transmembrane region" description="Helical" evidence="12">
    <location>
        <begin position="72"/>
        <end position="92"/>
    </location>
</feature>
<gene>
    <name evidence="12 13" type="primary">crcB</name>
    <name evidence="12" type="synonym">fluC</name>
    <name evidence="13" type="ORF">RFM68_20670</name>
</gene>
<comment type="caution">
    <text evidence="13">The sequence shown here is derived from an EMBL/GenBank/DDBJ whole genome shotgun (WGS) entry which is preliminary data.</text>
</comment>
<comment type="activity regulation">
    <text evidence="12">Na(+) is not transported, but it plays an essential structural role and its presence is essential for fluoride channel function.</text>
</comment>
<keyword evidence="5 12" id="KW-1133">Transmembrane helix</keyword>
<keyword evidence="8 12" id="KW-0472">Membrane</keyword>
<evidence type="ECO:0000256" key="7">
    <source>
        <dbReference type="ARBA" id="ARBA00023065"/>
    </source>
</evidence>
<keyword evidence="4 12" id="KW-0812">Transmembrane</keyword>
<accession>A0ABU4ZNH5</accession>
<comment type="function">
    <text evidence="12">Fluoride-specific ion channel. Important for reducing fluoride concentration in the cell, thus reducing its toxicity.</text>
</comment>
<keyword evidence="12" id="KW-0479">Metal-binding</keyword>
<dbReference type="PANTHER" id="PTHR28259">
    <property type="entry name" value="FLUORIDE EXPORT PROTEIN 1-RELATED"/>
    <property type="match status" value="1"/>
</dbReference>
<keyword evidence="2 12" id="KW-1003">Cell membrane</keyword>
<evidence type="ECO:0000256" key="1">
    <source>
        <dbReference type="ARBA" id="ARBA00004651"/>
    </source>
</evidence>
<keyword evidence="9 12" id="KW-0407">Ion channel</keyword>
<feature type="transmembrane region" description="Helical" evidence="12">
    <location>
        <begin position="104"/>
        <end position="130"/>
    </location>
</feature>
<evidence type="ECO:0000256" key="6">
    <source>
        <dbReference type="ARBA" id="ARBA00023053"/>
    </source>
</evidence>
<dbReference type="Proteomes" id="UP001276840">
    <property type="component" value="Unassembled WGS sequence"/>
</dbReference>
<evidence type="ECO:0000256" key="12">
    <source>
        <dbReference type="HAMAP-Rule" id="MF_00454"/>
    </source>
</evidence>
<feature type="transmembrane region" description="Helical" evidence="12">
    <location>
        <begin position="40"/>
        <end position="60"/>
    </location>
</feature>
<protein>
    <recommendedName>
        <fullName evidence="12">Fluoride-specific ion channel FluC</fullName>
    </recommendedName>
</protein>
<keyword evidence="12" id="KW-0813">Transport</keyword>
<evidence type="ECO:0000256" key="9">
    <source>
        <dbReference type="ARBA" id="ARBA00023303"/>
    </source>
</evidence>
<reference evidence="13 14" key="1">
    <citation type="submission" date="2023-08" db="EMBL/GenBank/DDBJ databases">
        <title>Implementing the SeqCode for naming new Mesorhizobium species isolated from Vachellia karroo root nodules.</title>
        <authorList>
            <person name="Van Lill M."/>
        </authorList>
    </citation>
    <scope>NUCLEOTIDE SEQUENCE [LARGE SCALE GENOMIC DNA]</scope>
    <source>
        <strain evidence="13 14">MSK 1335</strain>
    </source>
</reference>
<comment type="catalytic activity">
    <reaction evidence="11">
        <text>fluoride(in) = fluoride(out)</text>
        <dbReference type="Rhea" id="RHEA:76159"/>
        <dbReference type="ChEBI" id="CHEBI:17051"/>
    </reaction>
    <physiologicalReaction direction="left-to-right" evidence="11">
        <dbReference type="Rhea" id="RHEA:76160"/>
    </physiologicalReaction>
</comment>
<dbReference type="RefSeq" id="WP_320234856.1">
    <property type="nucleotide sequence ID" value="NZ_JAVIJF010000015.1"/>
</dbReference>
<evidence type="ECO:0000256" key="3">
    <source>
        <dbReference type="ARBA" id="ARBA00022519"/>
    </source>
</evidence>
<dbReference type="Pfam" id="PF02537">
    <property type="entry name" value="CRCB"/>
    <property type="match status" value="1"/>
</dbReference>
<name>A0ABU4ZNH5_9HYPH</name>
<dbReference type="EMBL" id="JAVIJF010000015">
    <property type="protein sequence ID" value="MDX8526919.1"/>
    <property type="molecule type" value="Genomic_DNA"/>
</dbReference>
<evidence type="ECO:0000313" key="13">
    <source>
        <dbReference type="EMBL" id="MDX8526919.1"/>
    </source>
</evidence>
<evidence type="ECO:0000256" key="10">
    <source>
        <dbReference type="ARBA" id="ARBA00035120"/>
    </source>
</evidence>
<organism evidence="13 14">
    <name type="scientific">Mesorhizobium montanum</name>
    <dbReference type="NCBI Taxonomy" id="3072323"/>
    <lineage>
        <taxon>Bacteria</taxon>
        <taxon>Pseudomonadati</taxon>
        <taxon>Pseudomonadota</taxon>
        <taxon>Alphaproteobacteria</taxon>
        <taxon>Hyphomicrobiales</taxon>
        <taxon>Phyllobacteriaceae</taxon>
        <taxon>Mesorhizobium</taxon>
    </lineage>
</organism>
<feature type="binding site" evidence="12">
    <location>
        <position position="82"/>
    </location>
    <ligand>
        <name>Na(+)</name>
        <dbReference type="ChEBI" id="CHEBI:29101"/>
        <note>structural</note>
    </ligand>
</feature>
<proteinExistence type="inferred from homology"/>
<sequence length="144" mass="14727">MTVAACALVLIGGFFGGISRFFLSGVVGRGFGETFPWGTLLVNVSGALAIGAFAGAARAVGGVFASDLVRDLIVVGLFGGYTTVSSFCLQTLNLALDGESRLAAFNVVASSVLCVLFVAIGFWAAIWVAASATWMAYLATWTAG</sequence>
<dbReference type="HAMAP" id="MF_00454">
    <property type="entry name" value="FluC"/>
    <property type="match status" value="1"/>
</dbReference>
<feature type="binding site" evidence="12">
    <location>
        <position position="79"/>
    </location>
    <ligand>
        <name>Na(+)</name>
        <dbReference type="ChEBI" id="CHEBI:29101"/>
        <note>structural</note>
    </ligand>
</feature>
<comment type="subcellular location">
    <subcellularLocation>
        <location evidence="1 12">Cell membrane</location>
        <topology evidence="1 12">Multi-pass membrane protein</topology>
    </subcellularLocation>
</comment>
<dbReference type="NCBIfam" id="NF010829">
    <property type="entry name" value="PRK14233.1"/>
    <property type="match status" value="1"/>
</dbReference>
<evidence type="ECO:0000256" key="11">
    <source>
        <dbReference type="ARBA" id="ARBA00035585"/>
    </source>
</evidence>
<evidence type="ECO:0000313" key="14">
    <source>
        <dbReference type="Proteomes" id="UP001276840"/>
    </source>
</evidence>
<comment type="similarity">
    <text evidence="10 12">Belongs to the fluoride channel Fluc/FEX (TC 1.A.43) family.</text>
</comment>